<proteinExistence type="predicted"/>
<dbReference type="Pfam" id="PF00005">
    <property type="entry name" value="ABC_tran"/>
    <property type="match status" value="1"/>
</dbReference>
<dbReference type="SUPFAM" id="SSF52540">
    <property type="entry name" value="P-loop containing nucleoside triphosphate hydrolases"/>
    <property type="match status" value="1"/>
</dbReference>
<dbReference type="GO" id="GO:0016887">
    <property type="term" value="F:ATP hydrolysis activity"/>
    <property type="evidence" value="ECO:0007669"/>
    <property type="project" value="InterPro"/>
</dbReference>
<dbReference type="InterPro" id="IPR051782">
    <property type="entry name" value="ABC_Transporter_VariousFunc"/>
</dbReference>
<name>A0A927MLG6_9BACL</name>
<dbReference type="AlphaFoldDB" id="A0A927MLG6"/>
<evidence type="ECO:0000313" key="5">
    <source>
        <dbReference type="EMBL" id="MBE1556116.1"/>
    </source>
</evidence>
<reference evidence="5" key="1">
    <citation type="submission" date="2020-10" db="EMBL/GenBank/DDBJ databases">
        <title>Genomic Encyclopedia of Type Strains, Phase IV (KMG-IV): sequencing the most valuable type-strain genomes for metagenomic binning, comparative biology and taxonomic classification.</title>
        <authorList>
            <person name="Goeker M."/>
        </authorList>
    </citation>
    <scope>NUCLEOTIDE SEQUENCE</scope>
    <source>
        <strain evidence="5">DSM 13886</strain>
    </source>
</reference>
<gene>
    <name evidence="5" type="ORF">H4683_003237</name>
</gene>
<evidence type="ECO:0000256" key="2">
    <source>
        <dbReference type="ARBA" id="ARBA00022741"/>
    </source>
</evidence>
<dbReference type="InterPro" id="IPR027417">
    <property type="entry name" value="P-loop_NTPase"/>
</dbReference>
<comment type="caution">
    <text evidence="5">The sequence shown here is derived from an EMBL/GenBank/DDBJ whole genome shotgun (WGS) entry which is preliminary data.</text>
</comment>
<accession>A0A927MLG6</accession>
<evidence type="ECO:0000256" key="1">
    <source>
        <dbReference type="ARBA" id="ARBA00022448"/>
    </source>
</evidence>
<dbReference type="InterPro" id="IPR003593">
    <property type="entry name" value="AAA+_ATPase"/>
</dbReference>
<dbReference type="InterPro" id="IPR017871">
    <property type="entry name" value="ABC_transporter-like_CS"/>
</dbReference>
<sequence>MTVRISLHDVEYSLENQRVIDVISCVFTLGISYVVGGNGAGKSTLLKLISTALEPESGGIIYSRLVHDRLLGTYRQQLDEEEIRRMIGYLPQDFKGHSSMTIQRYLKYIAYHKGIPYHLVESKLKLWMKDSNLYKIRNKKLRHLSGGQLQKVGLIQALINEPRICILDEPFVGLDHTEKAFFKRKIERLSFHSVIIISTHLIEEIGQSANNRLLFMENGKISFLKGVDEVAKVFKRTIGKVEGVID</sequence>
<dbReference type="Gene3D" id="3.40.50.300">
    <property type="entry name" value="P-loop containing nucleotide triphosphate hydrolases"/>
    <property type="match status" value="1"/>
</dbReference>
<dbReference type="InterPro" id="IPR003439">
    <property type="entry name" value="ABC_transporter-like_ATP-bd"/>
</dbReference>
<keyword evidence="2" id="KW-0547">Nucleotide-binding</keyword>
<organism evidence="5 6">
    <name type="scientific">Sporosarcina limicola</name>
    <dbReference type="NCBI Taxonomy" id="34101"/>
    <lineage>
        <taxon>Bacteria</taxon>
        <taxon>Bacillati</taxon>
        <taxon>Bacillota</taxon>
        <taxon>Bacilli</taxon>
        <taxon>Bacillales</taxon>
        <taxon>Caryophanaceae</taxon>
        <taxon>Sporosarcina</taxon>
    </lineage>
</organism>
<dbReference type="Proteomes" id="UP000658225">
    <property type="component" value="Unassembled WGS sequence"/>
</dbReference>
<dbReference type="PROSITE" id="PS00211">
    <property type="entry name" value="ABC_TRANSPORTER_1"/>
    <property type="match status" value="1"/>
</dbReference>
<dbReference type="EMBL" id="JADBEL010000021">
    <property type="protein sequence ID" value="MBE1556116.1"/>
    <property type="molecule type" value="Genomic_DNA"/>
</dbReference>
<dbReference type="SMART" id="SM00382">
    <property type="entry name" value="AAA"/>
    <property type="match status" value="1"/>
</dbReference>
<dbReference type="GO" id="GO:0005524">
    <property type="term" value="F:ATP binding"/>
    <property type="evidence" value="ECO:0007669"/>
    <property type="project" value="UniProtKB-KW"/>
</dbReference>
<keyword evidence="3" id="KW-0067">ATP-binding</keyword>
<dbReference type="RefSeq" id="WP_192599788.1">
    <property type="nucleotide sequence ID" value="NZ_JADBEL010000021.1"/>
</dbReference>
<protein>
    <submittedName>
        <fullName evidence="5">ABC-type multidrug transport system ATPase subunit</fullName>
    </submittedName>
</protein>
<keyword evidence="6" id="KW-1185">Reference proteome</keyword>
<evidence type="ECO:0000259" key="4">
    <source>
        <dbReference type="PROSITE" id="PS50893"/>
    </source>
</evidence>
<evidence type="ECO:0000313" key="6">
    <source>
        <dbReference type="Proteomes" id="UP000658225"/>
    </source>
</evidence>
<dbReference type="PANTHER" id="PTHR42939:SF1">
    <property type="entry name" value="ABC TRANSPORTER ATP-BINDING PROTEIN ALBC-RELATED"/>
    <property type="match status" value="1"/>
</dbReference>
<feature type="domain" description="ABC transporter" evidence="4">
    <location>
        <begin position="5"/>
        <end position="243"/>
    </location>
</feature>
<dbReference type="PROSITE" id="PS50893">
    <property type="entry name" value="ABC_TRANSPORTER_2"/>
    <property type="match status" value="1"/>
</dbReference>
<dbReference type="PANTHER" id="PTHR42939">
    <property type="entry name" value="ABC TRANSPORTER ATP-BINDING PROTEIN ALBC-RELATED"/>
    <property type="match status" value="1"/>
</dbReference>
<evidence type="ECO:0000256" key="3">
    <source>
        <dbReference type="ARBA" id="ARBA00022840"/>
    </source>
</evidence>
<keyword evidence="1" id="KW-0813">Transport</keyword>